<dbReference type="InterPro" id="IPR012338">
    <property type="entry name" value="Beta-lactam/transpept-like"/>
</dbReference>
<dbReference type="EMBL" id="JBBBNY010000002">
    <property type="protein sequence ID" value="MEI7036181.1"/>
    <property type="molecule type" value="Genomic_DNA"/>
</dbReference>
<reference evidence="4 5" key="1">
    <citation type="journal article" date="2014" name="Int. J. Syst. Evol. Microbiol.">
        <title>Fulvimonas yonginensis sp. nov., isolated from greenhouse soil, and emended description of the genus Fulvimonas.</title>
        <authorList>
            <person name="Ahn J.H."/>
            <person name="Kim S.J."/>
            <person name="Weon H.Y."/>
            <person name="Hong S.B."/>
            <person name="Seok S.J."/>
            <person name="Kwon S.W."/>
        </authorList>
    </citation>
    <scope>NUCLEOTIDE SEQUENCE [LARGE SCALE GENOMIC DNA]</scope>
    <source>
        <strain evidence="4 5">KACC 16952</strain>
    </source>
</reference>
<name>A0ABU8JAF5_9GAMM</name>
<comment type="similarity">
    <text evidence="1">Belongs to the peptidase S13 family.</text>
</comment>
<dbReference type="Proteomes" id="UP001381174">
    <property type="component" value="Unassembled WGS sequence"/>
</dbReference>
<keyword evidence="4" id="KW-0645">Protease</keyword>
<keyword evidence="4" id="KW-0121">Carboxypeptidase</keyword>
<proteinExistence type="inferred from homology"/>
<evidence type="ECO:0000256" key="2">
    <source>
        <dbReference type="ARBA" id="ARBA00022801"/>
    </source>
</evidence>
<dbReference type="Gene3D" id="3.50.80.20">
    <property type="entry name" value="D-Ala-D-Ala carboxypeptidase C, peptidase S13"/>
    <property type="match status" value="1"/>
</dbReference>
<comment type="caution">
    <text evidence="4">The sequence shown here is derived from an EMBL/GenBank/DDBJ whole genome shotgun (WGS) entry which is preliminary data.</text>
</comment>
<gene>
    <name evidence="4" type="primary">dacB</name>
    <name evidence="4" type="ORF">WAT24_05340</name>
</gene>
<accession>A0ABU8JAF5</accession>
<dbReference type="RefSeq" id="WP_336806786.1">
    <property type="nucleotide sequence ID" value="NZ_JBBBNY010000002.1"/>
</dbReference>
<dbReference type="EC" id="3.4.16.4" evidence="4"/>
<dbReference type="NCBIfam" id="TIGR00666">
    <property type="entry name" value="PBP4"/>
    <property type="match status" value="1"/>
</dbReference>
<dbReference type="SUPFAM" id="SSF56601">
    <property type="entry name" value="beta-lactamase/transpeptidase-like"/>
    <property type="match status" value="1"/>
</dbReference>
<dbReference type="PRINTS" id="PR00922">
    <property type="entry name" value="DADACBPTASE3"/>
</dbReference>
<sequence length="496" mass="51900">MKRHRLLALLALALPPLHAAAMDLATTRATIDAYIAQPRFAAARWGIAVVSLDSGRTLYAHDADKLFQPASTAKLYTAALVLQTLDAGYRIPTRVLGAPPGRWGRVDGPLVLYGMGDPSLGAIPATADWADALAGQLAARGVRRVDGDLVADAGYFVGPAIGDGWESSDLLSGFAAPASALGVDENQWRLTVTPAAHAGEPARLASDPLPAMHVDNRLLTAAAGSSDDVNLYRAAGSDTLHAFGTIAAGSPARRFRLAMADPARVAGAQLLQALRRRGIRVDGELRVTRWPQPPPALPAEAGVLAEVRSPPLATLLREGLKRSQNLYLQNLLQLAGTRARAEASTGSAPAGFRSAEDWGLHALRRLLERIGIAPSAALLGEGTGLSRRDLTTPNALARLLAFLAADARNVQDMLPVAGVDGTLASRMRGTPAAGNVHAKTGSMTYVSGLAGYVTSATGEHLAFVILLNDYAPPTGRSASAEVDAIAIRLAELDQRS</sequence>
<evidence type="ECO:0000256" key="1">
    <source>
        <dbReference type="ARBA" id="ARBA00006096"/>
    </source>
</evidence>
<keyword evidence="3" id="KW-0732">Signal</keyword>
<evidence type="ECO:0000313" key="4">
    <source>
        <dbReference type="EMBL" id="MEI7036181.1"/>
    </source>
</evidence>
<dbReference type="GO" id="GO:0009002">
    <property type="term" value="F:serine-type D-Ala-D-Ala carboxypeptidase activity"/>
    <property type="evidence" value="ECO:0007669"/>
    <property type="project" value="UniProtKB-EC"/>
</dbReference>
<keyword evidence="5" id="KW-1185">Reference proteome</keyword>
<dbReference type="InterPro" id="IPR000667">
    <property type="entry name" value="Peptidase_S13"/>
</dbReference>
<dbReference type="Gene3D" id="3.40.710.10">
    <property type="entry name" value="DD-peptidase/beta-lactamase superfamily"/>
    <property type="match status" value="2"/>
</dbReference>
<dbReference type="PANTHER" id="PTHR30023:SF0">
    <property type="entry name" value="PENICILLIN-SENSITIVE CARBOXYPEPTIDASE A"/>
    <property type="match status" value="1"/>
</dbReference>
<feature type="chain" id="PRO_5045058542" evidence="3">
    <location>
        <begin position="22"/>
        <end position="496"/>
    </location>
</feature>
<feature type="signal peptide" evidence="3">
    <location>
        <begin position="1"/>
        <end position="21"/>
    </location>
</feature>
<keyword evidence="2 4" id="KW-0378">Hydrolase</keyword>
<evidence type="ECO:0000313" key="5">
    <source>
        <dbReference type="Proteomes" id="UP001381174"/>
    </source>
</evidence>
<dbReference type="Pfam" id="PF02113">
    <property type="entry name" value="Peptidase_S13"/>
    <property type="match status" value="1"/>
</dbReference>
<dbReference type="PANTHER" id="PTHR30023">
    <property type="entry name" value="D-ALANYL-D-ALANINE CARBOXYPEPTIDASE"/>
    <property type="match status" value="1"/>
</dbReference>
<protein>
    <submittedName>
        <fullName evidence="4">D-alanyl-D-alanine carboxypeptidase/D-alanyl-D-alanine-endopeptidase</fullName>
        <ecNumber evidence="4">3.4.16.4</ecNumber>
    </submittedName>
</protein>
<evidence type="ECO:0000256" key="3">
    <source>
        <dbReference type="SAM" id="SignalP"/>
    </source>
</evidence>
<organism evidence="4 5">
    <name type="scientific">Fulvimonas yonginensis</name>
    <dbReference type="NCBI Taxonomy" id="1495200"/>
    <lineage>
        <taxon>Bacteria</taxon>
        <taxon>Pseudomonadati</taxon>
        <taxon>Pseudomonadota</taxon>
        <taxon>Gammaproteobacteria</taxon>
        <taxon>Lysobacterales</taxon>
        <taxon>Rhodanobacteraceae</taxon>
        <taxon>Fulvimonas</taxon>
    </lineage>
</organism>